<gene>
    <name evidence="6" type="ORF">BAU18_000994</name>
</gene>
<dbReference type="InterPro" id="IPR002563">
    <property type="entry name" value="Flavin_Rdtase-like_dom"/>
</dbReference>
<evidence type="ECO:0000259" key="5">
    <source>
        <dbReference type="SMART" id="SM00903"/>
    </source>
</evidence>
<dbReference type="EMBL" id="MAEI02000001">
    <property type="protein sequence ID" value="MEO1781411.1"/>
    <property type="molecule type" value="Genomic_DNA"/>
</dbReference>
<keyword evidence="7" id="KW-1185">Reference proteome</keyword>
<dbReference type="InterPro" id="IPR012349">
    <property type="entry name" value="Split_barrel_FMN-bd"/>
</dbReference>
<evidence type="ECO:0000256" key="1">
    <source>
        <dbReference type="ARBA" id="ARBA00001917"/>
    </source>
</evidence>
<comment type="similarity">
    <text evidence="4">Belongs to the flavoredoxin family.</text>
</comment>
<comment type="caution">
    <text evidence="6">The sequence shown here is derived from an EMBL/GenBank/DDBJ whole genome shotgun (WGS) entry which is preliminary data.</text>
</comment>
<dbReference type="Proteomes" id="UP001429357">
    <property type="component" value="Unassembled WGS sequence"/>
</dbReference>
<dbReference type="PANTHER" id="PTHR33798">
    <property type="entry name" value="FLAVOPROTEIN OXYGENASE"/>
    <property type="match status" value="1"/>
</dbReference>
<protein>
    <recommendedName>
        <fullName evidence="5">Flavin reductase like domain-containing protein</fullName>
    </recommendedName>
</protein>
<evidence type="ECO:0000313" key="7">
    <source>
        <dbReference type="Proteomes" id="UP001429357"/>
    </source>
</evidence>
<dbReference type="SMART" id="SM00903">
    <property type="entry name" value="Flavin_Reduct"/>
    <property type="match status" value="1"/>
</dbReference>
<dbReference type="SUPFAM" id="SSF50475">
    <property type="entry name" value="FMN-binding split barrel"/>
    <property type="match status" value="1"/>
</dbReference>
<evidence type="ECO:0000256" key="4">
    <source>
        <dbReference type="ARBA" id="ARBA00038054"/>
    </source>
</evidence>
<dbReference type="PANTHER" id="PTHR33798:SF5">
    <property type="entry name" value="FLAVIN REDUCTASE LIKE DOMAIN-CONTAINING PROTEIN"/>
    <property type="match status" value="1"/>
</dbReference>
<evidence type="ECO:0000256" key="2">
    <source>
        <dbReference type="ARBA" id="ARBA00022630"/>
    </source>
</evidence>
<comment type="cofactor">
    <cofactor evidence="1">
        <name>FMN</name>
        <dbReference type="ChEBI" id="CHEBI:58210"/>
    </cofactor>
</comment>
<sequence length="207" mass="23083">MYHYAAKQLNQRQLYKFLTGAIVPRPIAWITTYNPEIQVVNLAPFSYFTILSSRVPLVMVSINRKPDGHPKDTAQNLLNSPQAIIQVVSEDLLVAMNQTAASLPATTSELDQLGLATAPSGIPELPALVDAKIRLHVTHHQHQLLTDDSGNPMTDIFYLRVTDFYFADEVFDSEKEYLLNETLAPISRLAGNDYGHLGKVESLNRPL</sequence>
<keyword evidence="3" id="KW-0288">FMN</keyword>
<accession>A0ABV0F047</accession>
<keyword evidence="2" id="KW-0285">Flavoprotein</keyword>
<dbReference type="Gene3D" id="2.30.110.10">
    <property type="entry name" value="Electron Transport, Fmn-binding Protein, Chain A"/>
    <property type="match status" value="1"/>
</dbReference>
<reference evidence="6" key="1">
    <citation type="submission" date="2016-06" db="EMBL/GenBank/DDBJ databases">
        <authorList>
            <person name="Van Tyne D."/>
        </authorList>
    </citation>
    <scope>NUCLEOTIDE SEQUENCE</scope>
    <source>
        <strain evidence="6">JM9A</strain>
    </source>
</reference>
<organism evidence="6 7">
    <name type="scientific">Enterococcus diestrammenae</name>
    <dbReference type="NCBI Taxonomy" id="1155073"/>
    <lineage>
        <taxon>Bacteria</taxon>
        <taxon>Bacillati</taxon>
        <taxon>Bacillota</taxon>
        <taxon>Bacilli</taxon>
        <taxon>Lactobacillales</taxon>
        <taxon>Enterococcaceae</taxon>
        <taxon>Enterococcus</taxon>
    </lineage>
</organism>
<evidence type="ECO:0000256" key="3">
    <source>
        <dbReference type="ARBA" id="ARBA00022643"/>
    </source>
</evidence>
<dbReference type="Pfam" id="PF01613">
    <property type="entry name" value="Flavin_Reduct"/>
    <property type="match status" value="1"/>
</dbReference>
<feature type="domain" description="Flavin reductase like" evidence="5">
    <location>
        <begin position="20"/>
        <end position="179"/>
    </location>
</feature>
<proteinExistence type="inferred from homology"/>
<reference evidence="6" key="2">
    <citation type="submission" date="2024-02" db="EMBL/GenBank/DDBJ databases">
        <title>The Genome Sequence of Enterococcus diestrammenae JM9A.</title>
        <authorList>
            <person name="Earl A."/>
            <person name="Manson A."/>
            <person name="Gilmore M."/>
            <person name="Sanders J."/>
            <person name="Shea T."/>
            <person name="Howe W."/>
            <person name="Livny J."/>
            <person name="Cuomo C."/>
            <person name="Neafsey D."/>
            <person name="Birren B."/>
        </authorList>
    </citation>
    <scope>NUCLEOTIDE SEQUENCE</scope>
    <source>
        <strain evidence="6">JM9A</strain>
    </source>
</reference>
<name>A0ABV0F047_9ENTE</name>
<dbReference type="RefSeq" id="WP_161868847.1">
    <property type="nucleotide sequence ID" value="NZ_MAEI02000001.1"/>
</dbReference>
<evidence type="ECO:0000313" key="6">
    <source>
        <dbReference type="EMBL" id="MEO1781411.1"/>
    </source>
</evidence>